<name>R9CB66_9CLOT</name>
<dbReference type="OrthoDB" id="360192at2"/>
<dbReference type="Proteomes" id="UP000013988">
    <property type="component" value="Unassembled WGS sequence"/>
</dbReference>
<feature type="transmembrane region" description="Helical" evidence="1">
    <location>
        <begin position="140"/>
        <end position="164"/>
    </location>
</feature>
<keyword evidence="3" id="KW-1185">Reference proteome</keyword>
<feature type="transmembrane region" description="Helical" evidence="1">
    <location>
        <begin position="105"/>
        <end position="133"/>
    </location>
</feature>
<accession>R9CB66</accession>
<dbReference type="PANTHER" id="PTHR36007">
    <property type="entry name" value="TRANSPORT PROTEIN-RELATED"/>
    <property type="match status" value="1"/>
</dbReference>
<keyword evidence="1" id="KW-0472">Membrane</keyword>
<feature type="transmembrane region" description="Helical" evidence="1">
    <location>
        <begin position="50"/>
        <end position="73"/>
    </location>
</feature>
<gene>
    <name evidence="2" type="ORF">A500_12489</name>
</gene>
<dbReference type="Pfam" id="PF06695">
    <property type="entry name" value="Sm_multidrug_ex"/>
    <property type="match status" value="1"/>
</dbReference>
<keyword evidence="1" id="KW-1133">Transmembrane helix</keyword>
<sequence>MTDSLINWFTSTLSFMPKELVVFIISMVPILELRGGLVAASLLGIGVFKAIFLCVLGNIVPIPFILFFITPIFNWMKKTKLFKATVEKLEEKSMAKSEQIQKYEFWGLALFVGVPLPGTGAWTGALIASLLGIKTKKASLAIFVGLIIATVIMTIISYGIPWVIQTMG</sequence>
<proteinExistence type="predicted"/>
<dbReference type="PANTHER" id="PTHR36007:SF2">
    <property type="entry name" value="TRANSPORT PROTEIN-RELATED"/>
    <property type="match status" value="1"/>
</dbReference>
<evidence type="ECO:0000256" key="1">
    <source>
        <dbReference type="SAM" id="Phobius"/>
    </source>
</evidence>
<dbReference type="InterPro" id="IPR009577">
    <property type="entry name" value="Sm_multidrug_ex"/>
</dbReference>
<feature type="transmembrane region" description="Helical" evidence="1">
    <location>
        <begin position="20"/>
        <end position="43"/>
    </location>
</feature>
<comment type="caution">
    <text evidence="2">The sequence shown here is derived from an EMBL/GenBank/DDBJ whole genome shotgun (WGS) entry which is preliminary data.</text>
</comment>
<keyword evidence="1" id="KW-0812">Transmembrane</keyword>
<protein>
    <submittedName>
        <fullName evidence="2">Putative membrane protein</fullName>
    </submittedName>
</protein>
<dbReference type="PATRIC" id="fig|1202534.3.peg.2478"/>
<evidence type="ECO:0000313" key="2">
    <source>
        <dbReference type="EMBL" id="EOR24421.1"/>
    </source>
</evidence>
<reference evidence="2 3" key="1">
    <citation type="submission" date="2013-03" db="EMBL/GenBank/DDBJ databases">
        <title>Whole genome shotgun sequencing of Clostridium sartagoforme AAU1.</title>
        <authorList>
            <person name="Joshi C.G."/>
            <person name="Duggirala S.M."/>
            <person name="Nathani N.M."/>
            <person name="Bhatt V.D."/>
            <person name="Patel A.K."/>
            <person name="Pandya P.R."/>
            <person name="KaPatel J.A."/>
        </authorList>
    </citation>
    <scope>NUCLEOTIDE SEQUENCE [LARGE SCALE GENOMIC DNA]</scope>
    <source>
        <strain evidence="2 3">AAU1</strain>
    </source>
</reference>
<organism evidence="2 3">
    <name type="scientific">Clostridium sartagoforme AAU1</name>
    <dbReference type="NCBI Taxonomy" id="1202534"/>
    <lineage>
        <taxon>Bacteria</taxon>
        <taxon>Bacillati</taxon>
        <taxon>Bacillota</taxon>
        <taxon>Clostridia</taxon>
        <taxon>Eubacteriales</taxon>
        <taxon>Clostridiaceae</taxon>
        <taxon>Clostridium</taxon>
    </lineage>
</organism>
<dbReference type="AlphaFoldDB" id="R9CB66"/>
<evidence type="ECO:0000313" key="3">
    <source>
        <dbReference type="Proteomes" id="UP000013988"/>
    </source>
</evidence>
<dbReference type="EMBL" id="ASRV01000150">
    <property type="protein sequence ID" value="EOR24421.1"/>
    <property type="molecule type" value="Genomic_DNA"/>
</dbReference>
<dbReference type="RefSeq" id="WP_016207821.1">
    <property type="nucleotide sequence ID" value="NZ_ASRV01000150.1"/>
</dbReference>